<organism evidence="2 3">
    <name type="scientific">Periconia digitata</name>
    <dbReference type="NCBI Taxonomy" id="1303443"/>
    <lineage>
        <taxon>Eukaryota</taxon>
        <taxon>Fungi</taxon>
        <taxon>Dikarya</taxon>
        <taxon>Ascomycota</taxon>
        <taxon>Pezizomycotina</taxon>
        <taxon>Dothideomycetes</taxon>
        <taxon>Pleosporomycetidae</taxon>
        <taxon>Pleosporales</taxon>
        <taxon>Massarineae</taxon>
        <taxon>Periconiaceae</taxon>
        <taxon>Periconia</taxon>
    </lineage>
</organism>
<evidence type="ECO:0000256" key="1">
    <source>
        <dbReference type="SAM" id="MobiDB-lite"/>
    </source>
</evidence>
<dbReference type="EMBL" id="CAOQHR010000002">
    <property type="protein sequence ID" value="CAI6318057.1"/>
    <property type="molecule type" value="Genomic_DNA"/>
</dbReference>
<dbReference type="Proteomes" id="UP001152607">
    <property type="component" value="Unassembled WGS sequence"/>
</dbReference>
<dbReference type="OrthoDB" id="3946221at2759"/>
<keyword evidence="3" id="KW-1185">Reference proteome</keyword>
<evidence type="ECO:0000313" key="3">
    <source>
        <dbReference type="Proteomes" id="UP001152607"/>
    </source>
</evidence>
<evidence type="ECO:0000313" key="2">
    <source>
        <dbReference type="EMBL" id="CAI6318057.1"/>
    </source>
</evidence>
<proteinExistence type="predicted"/>
<sequence length="243" mass="26943">MVKSKQGYAPLFENPPSIESPSPKRATKKQRTPESSQKRIAVALPTEEPAQPSTSFFSRVGSSLWGAFGSTAPAPLPLHPALAKINHLPKVEPWTKTHYKTLDKLYQKHIRNPSLLSPHHSSPSSSLNTSLRDDFLDKTGLPFVGATFSVWRYSIQFDDGLVVLCAAYMQLLSLTDIAEYEAKSGKAIQMGDCGPRKAGIVIEGEEVAKRLATVIIGEELRRDEKRGRKIHREGSLQIEWPKT</sequence>
<reference evidence="2" key="1">
    <citation type="submission" date="2023-01" db="EMBL/GenBank/DDBJ databases">
        <authorList>
            <person name="Van Ghelder C."/>
            <person name="Rancurel C."/>
        </authorList>
    </citation>
    <scope>NUCLEOTIDE SEQUENCE</scope>
    <source>
        <strain evidence="2">CNCM I-4278</strain>
    </source>
</reference>
<name>A0A9W4U7H2_9PLEO</name>
<feature type="region of interest" description="Disordered" evidence="1">
    <location>
        <begin position="1"/>
        <end position="54"/>
    </location>
</feature>
<comment type="caution">
    <text evidence="2">The sequence shown here is derived from an EMBL/GenBank/DDBJ whole genome shotgun (WGS) entry which is preliminary data.</text>
</comment>
<gene>
    <name evidence="2" type="ORF">PDIGIT_LOCUS3486</name>
</gene>
<dbReference type="AlphaFoldDB" id="A0A9W4U7H2"/>
<protein>
    <submittedName>
        <fullName evidence="2">Uncharacterized protein</fullName>
    </submittedName>
</protein>
<accession>A0A9W4U7H2</accession>